<organism evidence="2 3">
    <name type="scientific">Mycoplasmopsis columbinasalis</name>
    <dbReference type="NCBI Taxonomy" id="114880"/>
    <lineage>
        <taxon>Bacteria</taxon>
        <taxon>Bacillati</taxon>
        <taxon>Mycoplasmatota</taxon>
        <taxon>Mycoplasmoidales</taxon>
        <taxon>Metamycoplasmataceae</taxon>
        <taxon>Mycoplasmopsis</taxon>
    </lineage>
</organism>
<evidence type="ECO:0000313" key="2">
    <source>
        <dbReference type="EMBL" id="VEU77982.1"/>
    </source>
</evidence>
<name>A0A449B9W5_9BACT</name>
<dbReference type="KEGG" id="mcob:NCTC10184_00197"/>
<protein>
    <recommendedName>
        <fullName evidence="4">ECF transporter S component</fullName>
    </recommendedName>
</protein>
<dbReference type="RefSeq" id="WP_165001861.1">
    <property type="nucleotide sequence ID" value="NZ_LR215043.1"/>
</dbReference>
<keyword evidence="1" id="KW-0812">Transmembrane</keyword>
<accession>A0A449B9W5</accession>
<keyword evidence="3" id="KW-1185">Reference proteome</keyword>
<feature type="transmembrane region" description="Helical" evidence="1">
    <location>
        <begin position="111"/>
        <end position="134"/>
    </location>
</feature>
<feature type="transmembrane region" description="Helical" evidence="1">
    <location>
        <begin position="220"/>
        <end position="241"/>
    </location>
</feature>
<feature type="transmembrane region" description="Helical" evidence="1">
    <location>
        <begin position="44"/>
        <end position="63"/>
    </location>
</feature>
<reference evidence="2 3" key="1">
    <citation type="submission" date="2019-01" db="EMBL/GenBank/DDBJ databases">
        <authorList>
            <consortium name="Pathogen Informatics"/>
        </authorList>
    </citation>
    <scope>NUCLEOTIDE SEQUENCE [LARGE SCALE GENOMIC DNA]</scope>
    <source>
        <strain evidence="2 3">NCTC10184</strain>
    </source>
</reference>
<keyword evidence="1" id="KW-0472">Membrane</keyword>
<gene>
    <name evidence="2" type="ORF">NCTC10184_00197</name>
</gene>
<feature type="transmembrane region" description="Helical" evidence="1">
    <location>
        <begin position="75"/>
        <end position="105"/>
    </location>
</feature>
<evidence type="ECO:0008006" key="4">
    <source>
        <dbReference type="Google" id="ProtNLM"/>
    </source>
</evidence>
<dbReference type="Gene3D" id="1.10.1760.20">
    <property type="match status" value="1"/>
</dbReference>
<keyword evidence="1" id="KW-1133">Transmembrane helix</keyword>
<evidence type="ECO:0000313" key="3">
    <source>
        <dbReference type="Proteomes" id="UP000290876"/>
    </source>
</evidence>
<sequence>MAISMKNDKKNCDNDKSVCFKLGAMWKNFAVNARKGFKFRTIDLALMGIFLGLQIIVVFFGKYTFFRNFNIRSEFLFYILFGAVFGFYKGAVLSILSDTLIQLIISGIGTWFWMYAIMPPLISITSSLFVYLFFLNKKKDSIWTFVTRIAFSLLIFVGTLVALFFVYFTRINEDNSFKFTSKISVSQGIVITFLVAYILTAFSVYTWTIYNYIKKRQQKILDYLLVFTLVIFILAIFRWILDSIAYINFYNWLNKGTTGKLKTYGKDFTITATGIIAKSILTLPVYVLVLVPVYRITSRLKDQYMVKNVAIKY</sequence>
<feature type="transmembrane region" description="Helical" evidence="1">
    <location>
        <begin position="268"/>
        <end position="291"/>
    </location>
</feature>
<dbReference type="AlphaFoldDB" id="A0A449B9W5"/>
<evidence type="ECO:0000256" key="1">
    <source>
        <dbReference type="SAM" id="Phobius"/>
    </source>
</evidence>
<feature type="transmembrane region" description="Helical" evidence="1">
    <location>
        <begin position="188"/>
        <end position="208"/>
    </location>
</feature>
<dbReference type="Proteomes" id="UP000290876">
    <property type="component" value="Chromosome"/>
</dbReference>
<dbReference type="EMBL" id="LR215043">
    <property type="protein sequence ID" value="VEU77982.1"/>
    <property type="molecule type" value="Genomic_DNA"/>
</dbReference>
<feature type="transmembrane region" description="Helical" evidence="1">
    <location>
        <begin position="146"/>
        <end position="168"/>
    </location>
</feature>
<proteinExistence type="predicted"/>